<keyword evidence="1" id="KW-0175">Coiled coil</keyword>
<name>A0AA42CLY9_9HYPH</name>
<evidence type="ECO:0000313" key="2">
    <source>
        <dbReference type="EMBL" id="MCW6512124.1"/>
    </source>
</evidence>
<keyword evidence="3" id="KW-1185">Reference proteome</keyword>
<reference evidence="2" key="1">
    <citation type="submission" date="2022-05" db="EMBL/GenBank/DDBJ databases">
        <authorList>
            <person name="Pankratov T."/>
        </authorList>
    </citation>
    <scope>NUCLEOTIDE SEQUENCE</scope>
    <source>
        <strain evidence="2">BP6-180914</strain>
    </source>
</reference>
<dbReference type="Proteomes" id="UP001165667">
    <property type="component" value="Unassembled WGS sequence"/>
</dbReference>
<feature type="coiled-coil region" evidence="1">
    <location>
        <begin position="53"/>
        <end position="80"/>
    </location>
</feature>
<accession>A0AA42CLY9</accession>
<protein>
    <submittedName>
        <fullName evidence="2">Uncharacterized protein</fullName>
    </submittedName>
</protein>
<evidence type="ECO:0000256" key="1">
    <source>
        <dbReference type="SAM" id="Coils"/>
    </source>
</evidence>
<proteinExistence type="predicted"/>
<dbReference type="RefSeq" id="WP_282588501.1">
    <property type="nucleotide sequence ID" value="NZ_JAMOIM010000040.1"/>
</dbReference>
<dbReference type="EMBL" id="JAMOIM010000040">
    <property type="protein sequence ID" value="MCW6512124.1"/>
    <property type="molecule type" value="Genomic_DNA"/>
</dbReference>
<comment type="caution">
    <text evidence="2">The sequence shown here is derived from an EMBL/GenBank/DDBJ whole genome shotgun (WGS) entry which is preliminary data.</text>
</comment>
<evidence type="ECO:0000313" key="3">
    <source>
        <dbReference type="Proteomes" id="UP001165667"/>
    </source>
</evidence>
<organism evidence="2 3">
    <name type="scientific">Lichenifustis flavocetrariae</name>
    <dbReference type="NCBI Taxonomy" id="2949735"/>
    <lineage>
        <taxon>Bacteria</taxon>
        <taxon>Pseudomonadati</taxon>
        <taxon>Pseudomonadota</taxon>
        <taxon>Alphaproteobacteria</taxon>
        <taxon>Hyphomicrobiales</taxon>
        <taxon>Lichenihabitantaceae</taxon>
        <taxon>Lichenifustis</taxon>
    </lineage>
</organism>
<gene>
    <name evidence="2" type="ORF">M8523_29775</name>
</gene>
<sequence>MKNPVQAFNEEMTGHALGIGVAMAAGIEAARRHGQDVAAARAVERHNVAVMQAATTKARIKAAKAELAALRELNDLKARDRHK</sequence>
<dbReference type="AlphaFoldDB" id="A0AA42CLY9"/>